<dbReference type="InterPro" id="IPR051477">
    <property type="entry name" value="Expansin_CellWall"/>
</dbReference>
<dbReference type="InterPro" id="IPR001153">
    <property type="entry name" value="Barwin_dom"/>
</dbReference>
<dbReference type="CDD" id="cd22191">
    <property type="entry name" value="DPBB_RlpA_EXP_N-like"/>
    <property type="match status" value="1"/>
</dbReference>
<comment type="caution">
    <text evidence="3">The sequence shown here is derived from an EMBL/GenBank/DDBJ whole genome shotgun (WGS) entry which is preliminary data.</text>
</comment>
<protein>
    <recommendedName>
        <fullName evidence="2">Barwin domain-containing protein</fullName>
    </recommendedName>
</protein>
<dbReference type="Gene3D" id="3.10.450.390">
    <property type="entry name" value="Protein of unknown function DUF3889"/>
    <property type="match status" value="1"/>
</dbReference>
<dbReference type="InterPro" id="IPR024987">
    <property type="entry name" value="DUF3889"/>
</dbReference>
<keyword evidence="1" id="KW-0732">Signal</keyword>
<organism evidence="3 4">
    <name type="scientific">Lentibacillus halophilus</name>
    <dbReference type="NCBI Taxonomy" id="295065"/>
    <lineage>
        <taxon>Bacteria</taxon>
        <taxon>Bacillati</taxon>
        <taxon>Bacillota</taxon>
        <taxon>Bacilli</taxon>
        <taxon>Bacillales</taxon>
        <taxon>Bacillaceae</taxon>
        <taxon>Lentibacillus</taxon>
    </lineage>
</organism>
<evidence type="ECO:0000259" key="2">
    <source>
        <dbReference type="Pfam" id="PF00967"/>
    </source>
</evidence>
<feature type="domain" description="Barwin" evidence="2">
    <location>
        <begin position="19"/>
        <end position="128"/>
    </location>
</feature>
<dbReference type="Proteomes" id="UP001501459">
    <property type="component" value="Unassembled WGS sequence"/>
</dbReference>
<proteinExistence type="predicted"/>
<name>A0ABP3J7J5_9BACI</name>
<gene>
    <name evidence="3" type="ORF">GCM10008983_22650</name>
</gene>
<evidence type="ECO:0000313" key="4">
    <source>
        <dbReference type="Proteomes" id="UP001501459"/>
    </source>
</evidence>
<dbReference type="SUPFAM" id="SSF50685">
    <property type="entry name" value="Barwin-like endoglucanases"/>
    <property type="match status" value="1"/>
</dbReference>
<dbReference type="PANTHER" id="PTHR31836:SF28">
    <property type="entry name" value="SRCR DOMAIN-CONTAINING PROTEIN-RELATED"/>
    <property type="match status" value="1"/>
</dbReference>
<dbReference type="Pfam" id="PF00967">
    <property type="entry name" value="Barwin"/>
    <property type="match status" value="1"/>
</dbReference>
<dbReference type="Pfam" id="PF13028">
    <property type="entry name" value="DUF3889"/>
    <property type="match status" value="1"/>
</dbReference>
<dbReference type="RefSeq" id="WP_343753198.1">
    <property type="nucleotide sequence ID" value="NZ_BAAADM010000054.1"/>
</dbReference>
<dbReference type="Gene3D" id="2.40.40.10">
    <property type="entry name" value="RlpA-like domain"/>
    <property type="match status" value="1"/>
</dbReference>
<dbReference type="EMBL" id="BAAADM010000054">
    <property type="protein sequence ID" value="GAA0444699.1"/>
    <property type="molecule type" value="Genomic_DNA"/>
</dbReference>
<reference evidence="4" key="1">
    <citation type="journal article" date="2019" name="Int. J. Syst. Evol. Microbiol.">
        <title>The Global Catalogue of Microorganisms (GCM) 10K type strain sequencing project: providing services to taxonomists for standard genome sequencing and annotation.</title>
        <authorList>
            <consortium name="The Broad Institute Genomics Platform"/>
            <consortium name="The Broad Institute Genome Sequencing Center for Infectious Disease"/>
            <person name="Wu L."/>
            <person name="Ma J."/>
        </authorList>
    </citation>
    <scope>NUCLEOTIDE SEQUENCE [LARGE SCALE GENOMIC DNA]</scope>
    <source>
        <strain evidence="4">JCM 12149</strain>
    </source>
</reference>
<sequence length="210" mass="24101">MYRQYPNFYPAYDDYIYSNWHSYIPTTQGNDFRQQTISGQATWTEGGQLTKCGIPWSTNQYMTAAVGTNSPYECGQTLKIHNPATGRDIMVTVVDEVPGYSKNQINLHRRAFQTLGINPQQGVANVEITPTNGTSQQKWGEYLLKITQTAYPSYQVTEYQLTDETQVSPEKNKETYQFRLQANQERMTVQGTVIYNSETDRIISIYIQET</sequence>
<keyword evidence="4" id="KW-1185">Reference proteome</keyword>
<dbReference type="InterPro" id="IPR036908">
    <property type="entry name" value="RlpA-like_sf"/>
</dbReference>
<evidence type="ECO:0000313" key="3">
    <source>
        <dbReference type="EMBL" id="GAA0444699.1"/>
    </source>
</evidence>
<evidence type="ECO:0000256" key="1">
    <source>
        <dbReference type="ARBA" id="ARBA00022729"/>
    </source>
</evidence>
<accession>A0ABP3J7J5</accession>
<dbReference type="PANTHER" id="PTHR31836">
    <property type="match status" value="1"/>
</dbReference>